<reference evidence="1" key="1">
    <citation type="submission" date="2021-01" db="EMBL/GenBank/DDBJ databases">
        <title>Whole genome shotgun sequence of Verrucosispora sediminis NBRC 107745.</title>
        <authorList>
            <person name="Komaki H."/>
            <person name="Tamura T."/>
        </authorList>
    </citation>
    <scope>NUCLEOTIDE SEQUENCE</scope>
    <source>
        <strain evidence="1">NBRC 107745</strain>
    </source>
</reference>
<name>A0A9W5URM1_9ACTN</name>
<comment type="caution">
    <text evidence="1">The sequence shown here is derived from an EMBL/GenBank/DDBJ whole genome shotgun (WGS) entry which is preliminary data.</text>
</comment>
<protein>
    <submittedName>
        <fullName evidence="1">Uncharacterized protein</fullName>
    </submittedName>
</protein>
<proteinExistence type="predicted"/>
<organism evidence="1 2">
    <name type="scientific">Micromonospora sediminimaris</name>
    <dbReference type="NCBI Taxonomy" id="547162"/>
    <lineage>
        <taxon>Bacteria</taxon>
        <taxon>Bacillati</taxon>
        <taxon>Actinomycetota</taxon>
        <taxon>Actinomycetes</taxon>
        <taxon>Micromonosporales</taxon>
        <taxon>Micromonosporaceae</taxon>
        <taxon>Micromonospora</taxon>
    </lineage>
</organism>
<dbReference type="Proteomes" id="UP000607311">
    <property type="component" value="Unassembled WGS sequence"/>
</dbReference>
<dbReference type="AlphaFoldDB" id="A0A9W5URM1"/>
<sequence length="128" mass="14005">MTVLAEGVDALDLRGRTVSEVVRIADADDLLEAVQFVFVDGQSLTLTVWTDWRLTVELRSEAVVPDYLWPVEDRTRTAIEEFSGARKVVDEVVPGLNDAGILASVRFSLDGCPLLVKSFGGELILELG</sequence>
<dbReference type="EMBL" id="BOPD01000013">
    <property type="protein sequence ID" value="GIJ33148.1"/>
    <property type="molecule type" value="Genomic_DNA"/>
</dbReference>
<evidence type="ECO:0000313" key="1">
    <source>
        <dbReference type="EMBL" id="GIJ33148.1"/>
    </source>
</evidence>
<evidence type="ECO:0000313" key="2">
    <source>
        <dbReference type="Proteomes" id="UP000607311"/>
    </source>
</evidence>
<dbReference type="RefSeq" id="WP_139233080.1">
    <property type="nucleotide sequence ID" value="NZ_BOPD01000013.1"/>
</dbReference>
<accession>A0A9W5URM1</accession>
<keyword evidence="2" id="KW-1185">Reference proteome</keyword>
<gene>
    <name evidence="1" type="ORF">Vse01_22960</name>
</gene>
<dbReference type="OrthoDB" id="3390720at2"/>